<dbReference type="AlphaFoldDB" id="N1V1S3"/>
<evidence type="ECO:0000256" key="2">
    <source>
        <dbReference type="SAM" id="Phobius"/>
    </source>
</evidence>
<dbReference type="OrthoDB" id="5125407at2"/>
<accession>N1V1S3</accession>
<reference evidence="3 4" key="1">
    <citation type="journal article" date="2013" name="Genome Announc.">
        <title>Draft Genome Sequence of Arthrobacter crystallopoietes Strain BAB-32, Revealing Genes for Bioremediation.</title>
        <authorList>
            <person name="Joshi M.N."/>
            <person name="Pandit A.S."/>
            <person name="Sharma A."/>
            <person name="Pandya R.V."/>
            <person name="Desai S.M."/>
            <person name="Saxena A.K."/>
            <person name="Bagatharia S.B."/>
        </authorList>
    </citation>
    <scope>NUCLEOTIDE SEQUENCE [LARGE SCALE GENOMIC DNA]</scope>
    <source>
        <strain evidence="3 4">BAB-32</strain>
    </source>
</reference>
<keyword evidence="2" id="KW-0472">Membrane</keyword>
<dbReference type="RefSeq" id="WP_005269247.1">
    <property type="nucleotide sequence ID" value="NZ_ANPE02000138.1"/>
</dbReference>
<feature type="compositionally biased region" description="Acidic residues" evidence="1">
    <location>
        <begin position="98"/>
        <end position="108"/>
    </location>
</feature>
<keyword evidence="4" id="KW-1185">Reference proteome</keyword>
<dbReference type="EMBL" id="ANPE02000138">
    <property type="protein sequence ID" value="EMY34027.1"/>
    <property type="molecule type" value="Genomic_DNA"/>
</dbReference>
<evidence type="ECO:0000256" key="1">
    <source>
        <dbReference type="SAM" id="MobiDB-lite"/>
    </source>
</evidence>
<name>N1V1S3_9MICC</name>
<protein>
    <submittedName>
        <fullName evidence="3">Uncharacterized protein</fullName>
    </submittedName>
</protein>
<keyword evidence="2" id="KW-0812">Transmembrane</keyword>
<evidence type="ECO:0000313" key="3">
    <source>
        <dbReference type="EMBL" id="EMY34027.1"/>
    </source>
</evidence>
<feature type="region of interest" description="Disordered" evidence="1">
    <location>
        <begin position="95"/>
        <end position="124"/>
    </location>
</feature>
<comment type="caution">
    <text evidence="3">The sequence shown here is derived from an EMBL/GenBank/DDBJ whole genome shotgun (WGS) entry which is preliminary data.</text>
</comment>
<dbReference type="Proteomes" id="UP000010729">
    <property type="component" value="Unassembled WGS sequence"/>
</dbReference>
<organism evidence="3 4">
    <name type="scientific">Arthrobacter crystallopoietes BAB-32</name>
    <dbReference type="NCBI Taxonomy" id="1246476"/>
    <lineage>
        <taxon>Bacteria</taxon>
        <taxon>Bacillati</taxon>
        <taxon>Actinomycetota</taxon>
        <taxon>Actinomycetes</taxon>
        <taxon>Micrococcales</taxon>
        <taxon>Micrococcaceae</taxon>
        <taxon>Crystallibacter</taxon>
    </lineage>
</organism>
<evidence type="ECO:0000313" key="4">
    <source>
        <dbReference type="Proteomes" id="UP000010729"/>
    </source>
</evidence>
<sequence>MSSEHVPAGSESRQSREVRVRRAPKFGPFMGAGVVLGIILAAVSAYTGPENAEFTRNSVFGFLAVVFGAIGMFLAALIVLVVDRISVRRSRKMLAVETAEEGSDDAEADRDGRRDSGTETGTTA</sequence>
<keyword evidence="2" id="KW-1133">Transmembrane helix</keyword>
<gene>
    <name evidence="3" type="ORF">D477_011806</name>
</gene>
<feature type="transmembrane region" description="Helical" evidence="2">
    <location>
        <begin position="26"/>
        <end position="47"/>
    </location>
</feature>
<feature type="transmembrane region" description="Helical" evidence="2">
    <location>
        <begin position="59"/>
        <end position="82"/>
    </location>
</feature>
<proteinExistence type="predicted"/>